<proteinExistence type="predicted"/>
<accession>A0ABY5PAS1</accession>
<dbReference type="PANTHER" id="PTHR12631">
    <property type="entry name" value="ALPHA-L-IDURONIDASE"/>
    <property type="match status" value="1"/>
</dbReference>
<sequence>MLVTVSGPVPRWATAGKRDQRTRPSATRFGRFTEMLARHYGTQVSAWSVWNEPNHPQFLLPQFTKRGTTREYTAAKLYRQLFQQGEAGLTKGGTRAPVLLGETAPRGTATAVAPLAFLRTALCLNAQYKKRSSCGRLKADGYAHHAYTTRGGPFFTPPANDDVTIGVLSRLNSALAKAEKAKALPSGTDVWLTEFGIQSWPDTRLGVSPQQQAEYRSISEQLAYRSGRVRMFSQYLMRDDLPRPGSEIQRYSGFESGLRGHGGDAKPSYEGFRLPLVATRGGRATTLWGVVRPTTRGTSVTIDYRNGSRGSWRRLKTDRSNTRGVWSTTTSASTSRQYRVRWTAPDGTTFTGPPTRSYRAP</sequence>
<protein>
    <submittedName>
        <fullName evidence="1">Uncharacterized protein</fullName>
    </submittedName>
</protein>
<dbReference type="EMBL" id="CP088295">
    <property type="protein sequence ID" value="UUY01550.1"/>
    <property type="molecule type" value="Genomic_DNA"/>
</dbReference>
<dbReference type="SUPFAM" id="SSF51445">
    <property type="entry name" value="(Trans)glycosidases"/>
    <property type="match status" value="1"/>
</dbReference>
<reference evidence="2" key="1">
    <citation type="submission" date="2021-11" db="EMBL/GenBank/DDBJ databases">
        <title>Cultivation dependent microbiological survey of springs from the worlds oldest radium mine currently devoted to the extraction of radon-saturated water.</title>
        <authorList>
            <person name="Kapinusova G."/>
            <person name="Smrhova T."/>
            <person name="Strejcek M."/>
            <person name="Suman J."/>
            <person name="Jani K."/>
            <person name="Pajer P."/>
            <person name="Uhlik O."/>
        </authorList>
    </citation>
    <scope>NUCLEOTIDE SEQUENCE [LARGE SCALE GENOMIC DNA]</scope>
    <source>
        <strain evidence="2">J379</strain>
    </source>
</reference>
<evidence type="ECO:0000313" key="1">
    <source>
        <dbReference type="EMBL" id="UUY01550.1"/>
    </source>
</evidence>
<dbReference type="Gene3D" id="3.20.20.80">
    <property type="entry name" value="Glycosidases"/>
    <property type="match status" value="1"/>
</dbReference>
<dbReference type="Proteomes" id="UP001058860">
    <property type="component" value="Chromosome"/>
</dbReference>
<evidence type="ECO:0000313" key="2">
    <source>
        <dbReference type="Proteomes" id="UP001058860"/>
    </source>
</evidence>
<organism evidence="1 2">
    <name type="scientific">Svornostia abyssi</name>
    <dbReference type="NCBI Taxonomy" id="2898438"/>
    <lineage>
        <taxon>Bacteria</taxon>
        <taxon>Bacillati</taxon>
        <taxon>Actinomycetota</taxon>
        <taxon>Thermoleophilia</taxon>
        <taxon>Solirubrobacterales</taxon>
        <taxon>Baekduiaceae</taxon>
        <taxon>Svornostia</taxon>
    </lineage>
</organism>
<gene>
    <name evidence="1" type="ORF">LRS13_12475</name>
</gene>
<keyword evidence="2" id="KW-1185">Reference proteome</keyword>
<dbReference type="InterPro" id="IPR017853">
    <property type="entry name" value="GH"/>
</dbReference>
<name>A0ABY5PAS1_9ACTN</name>
<dbReference type="InterPro" id="IPR051923">
    <property type="entry name" value="Glycosyl_Hydrolase_39"/>
</dbReference>
<dbReference type="RefSeq" id="WP_353862106.1">
    <property type="nucleotide sequence ID" value="NZ_CP088295.1"/>
</dbReference>
<dbReference type="PANTHER" id="PTHR12631:SF10">
    <property type="entry name" value="BETA-XYLOSIDASE-LIKE PROTEIN-RELATED"/>
    <property type="match status" value="1"/>
</dbReference>